<feature type="chain" id="PRO_5045356174" description="Peptidase inhibitor family I36" evidence="1">
    <location>
        <begin position="30"/>
        <end position="170"/>
    </location>
</feature>
<evidence type="ECO:0000313" key="3">
    <source>
        <dbReference type="Proteomes" id="UP001501710"/>
    </source>
</evidence>
<evidence type="ECO:0008006" key="4">
    <source>
        <dbReference type="Google" id="ProtNLM"/>
    </source>
</evidence>
<protein>
    <recommendedName>
        <fullName evidence="4">Peptidase inhibitor family I36</fullName>
    </recommendedName>
</protein>
<feature type="signal peptide" evidence="1">
    <location>
        <begin position="1"/>
        <end position="29"/>
    </location>
</feature>
<reference evidence="3" key="1">
    <citation type="journal article" date="2019" name="Int. J. Syst. Evol. Microbiol.">
        <title>The Global Catalogue of Microorganisms (GCM) 10K type strain sequencing project: providing services to taxonomists for standard genome sequencing and annotation.</title>
        <authorList>
            <consortium name="The Broad Institute Genomics Platform"/>
            <consortium name="The Broad Institute Genome Sequencing Center for Infectious Disease"/>
            <person name="Wu L."/>
            <person name="Ma J."/>
        </authorList>
    </citation>
    <scope>NUCLEOTIDE SEQUENCE [LARGE SCALE GENOMIC DNA]</scope>
    <source>
        <strain evidence="3">JCM 17440</strain>
    </source>
</reference>
<dbReference type="Gene3D" id="2.60.20.10">
    <property type="entry name" value="Crystallins"/>
    <property type="match status" value="1"/>
</dbReference>
<proteinExistence type="predicted"/>
<dbReference type="Pfam" id="PF03995">
    <property type="entry name" value="Inhibitor_I36"/>
    <property type="match status" value="1"/>
</dbReference>
<comment type="caution">
    <text evidence="2">The sequence shown here is derived from an EMBL/GenBank/DDBJ whole genome shotgun (WGS) entry which is preliminary data.</text>
</comment>
<gene>
    <name evidence="2" type="ORF">GCM10022254_16420</name>
</gene>
<accession>A0ABP8BVP9</accession>
<name>A0ABP8BVP9_9ACTN</name>
<keyword evidence="1" id="KW-0732">Signal</keyword>
<evidence type="ECO:0000256" key="1">
    <source>
        <dbReference type="SAM" id="SignalP"/>
    </source>
</evidence>
<keyword evidence="3" id="KW-1185">Reference proteome</keyword>
<dbReference type="EMBL" id="BAABAS010000004">
    <property type="protein sequence ID" value="GAA4227816.1"/>
    <property type="molecule type" value="Genomic_DNA"/>
</dbReference>
<dbReference type="RefSeq" id="WP_344892230.1">
    <property type="nucleotide sequence ID" value="NZ_BAABAS010000004.1"/>
</dbReference>
<evidence type="ECO:0000313" key="2">
    <source>
        <dbReference type="EMBL" id="GAA4227816.1"/>
    </source>
</evidence>
<sequence>MRTSHVTGKVAVVAGATAGVALFAAPAQATTGVRADVQWKVDQVIAEHPGARQTAPGTVTFADGVVLTIPTASTAGVCATGAYCFYQDTNYRGRKLTFRDCANNGLWQYLTDYGFGNKTSSWQNFTKHTVVVYDQNATPPAPLWNETPGGESVNVGGEDNKADGFQTYCG</sequence>
<organism evidence="2 3">
    <name type="scientific">Actinomadura meridiana</name>
    <dbReference type="NCBI Taxonomy" id="559626"/>
    <lineage>
        <taxon>Bacteria</taxon>
        <taxon>Bacillati</taxon>
        <taxon>Actinomycetota</taxon>
        <taxon>Actinomycetes</taxon>
        <taxon>Streptosporangiales</taxon>
        <taxon>Thermomonosporaceae</taxon>
        <taxon>Actinomadura</taxon>
    </lineage>
</organism>
<dbReference type="Proteomes" id="UP001501710">
    <property type="component" value="Unassembled WGS sequence"/>
</dbReference>